<protein>
    <submittedName>
        <fullName evidence="2">Ovule protein</fullName>
    </submittedName>
</protein>
<dbReference type="Proteomes" id="UP000887577">
    <property type="component" value="Unplaced"/>
</dbReference>
<proteinExistence type="predicted"/>
<reference evidence="2" key="1">
    <citation type="submission" date="2022-11" db="UniProtKB">
        <authorList>
            <consortium name="WormBaseParasite"/>
        </authorList>
    </citation>
    <scope>IDENTIFICATION</scope>
</reference>
<organism evidence="1 2">
    <name type="scientific">Panagrolaimus superbus</name>
    <dbReference type="NCBI Taxonomy" id="310955"/>
    <lineage>
        <taxon>Eukaryota</taxon>
        <taxon>Metazoa</taxon>
        <taxon>Ecdysozoa</taxon>
        <taxon>Nematoda</taxon>
        <taxon>Chromadorea</taxon>
        <taxon>Rhabditida</taxon>
        <taxon>Tylenchina</taxon>
        <taxon>Panagrolaimomorpha</taxon>
        <taxon>Panagrolaimoidea</taxon>
        <taxon>Panagrolaimidae</taxon>
        <taxon>Panagrolaimus</taxon>
    </lineage>
</organism>
<evidence type="ECO:0000313" key="2">
    <source>
        <dbReference type="WBParaSite" id="PSU_v2.g19447.t1"/>
    </source>
</evidence>
<keyword evidence="1" id="KW-1185">Reference proteome</keyword>
<name>A0A914YIV5_9BILA</name>
<dbReference type="AlphaFoldDB" id="A0A914YIV5"/>
<accession>A0A914YIV5</accession>
<dbReference type="WBParaSite" id="PSU_v2.g19447.t1">
    <property type="protein sequence ID" value="PSU_v2.g19447.t1"/>
    <property type="gene ID" value="PSU_v2.g19447"/>
</dbReference>
<sequence length="68" mass="8170">MVKGNLYESYMQQKKRKTNIQMLQQQKNHLPHPKQLQNFIQFFLSFISFKFHIQSSKNQIPSPPAHQI</sequence>
<evidence type="ECO:0000313" key="1">
    <source>
        <dbReference type="Proteomes" id="UP000887577"/>
    </source>
</evidence>